<evidence type="ECO:0000313" key="3">
    <source>
        <dbReference type="Proteomes" id="UP000515369"/>
    </source>
</evidence>
<dbReference type="RefSeq" id="WP_182463076.1">
    <property type="nucleotide sequence ID" value="NZ_CP059732.1"/>
</dbReference>
<organism evidence="2 3">
    <name type="scientific">Spirosoma foliorum</name>
    <dbReference type="NCBI Taxonomy" id="2710596"/>
    <lineage>
        <taxon>Bacteria</taxon>
        <taxon>Pseudomonadati</taxon>
        <taxon>Bacteroidota</taxon>
        <taxon>Cytophagia</taxon>
        <taxon>Cytophagales</taxon>
        <taxon>Cytophagaceae</taxon>
        <taxon>Spirosoma</taxon>
    </lineage>
</organism>
<dbReference type="Proteomes" id="UP000515369">
    <property type="component" value="Chromosome"/>
</dbReference>
<keyword evidence="1" id="KW-0472">Membrane</keyword>
<keyword evidence="1" id="KW-1133">Transmembrane helix</keyword>
<dbReference type="EMBL" id="CP059732">
    <property type="protein sequence ID" value="QMW05695.1"/>
    <property type="molecule type" value="Genomic_DNA"/>
</dbReference>
<reference evidence="2 3" key="1">
    <citation type="submission" date="2020-07" db="EMBL/GenBank/DDBJ databases">
        <title>Spirosoma foliorum sp. nov., isolated from the leaves on the Nejang mountain Korea, Republic of.</title>
        <authorList>
            <person name="Ho H."/>
            <person name="Lee Y.-J."/>
            <person name="Nurcahyanto D.-A."/>
            <person name="Kim S.-G."/>
        </authorList>
    </citation>
    <scope>NUCLEOTIDE SEQUENCE [LARGE SCALE GENOMIC DNA]</scope>
    <source>
        <strain evidence="2 3">PL0136</strain>
    </source>
</reference>
<evidence type="ECO:0000313" key="2">
    <source>
        <dbReference type="EMBL" id="QMW05695.1"/>
    </source>
</evidence>
<dbReference type="KEGG" id="sfol:H3H32_12790"/>
<proteinExistence type="predicted"/>
<evidence type="ECO:0000256" key="1">
    <source>
        <dbReference type="SAM" id="Phobius"/>
    </source>
</evidence>
<sequence length="106" mass="11337">MDTTDYNFEEKWKKLEESSKEVSGTIGAVTGALVGASVAGLSAPVFYFKKRVAGKEAPEALREIGTKALETTKWMSEFGRFAGKKFGPKIIGTVLFGVAGLLSGDE</sequence>
<protein>
    <submittedName>
        <fullName evidence="2">Uncharacterized protein</fullName>
    </submittedName>
</protein>
<keyword evidence="1" id="KW-0812">Transmembrane</keyword>
<dbReference type="AlphaFoldDB" id="A0A7G5H3K3"/>
<gene>
    <name evidence="2" type="ORF">H3H32_12790</name>
</gene>
<name>A0A7G5H3K3_9BACT</name>
<accession>A0A7G5H3K3</accession>
<keyword evidence="3" id="KW-1185">Reference proteome</keyword>
<feature type="transmembrane region" description="Helical" evidence="1">
    <location>
        <begin position="26"/>
        <end position="48"/>
    </location>
</feature>